<dbReference type="Pfam" id="PF19830">
    <property type="entry name" value="DUF6311"/>
    <property type="match status" value="1"/>
</dbReference>
<dbReference type="AlphaFoldDB" id="X1HH37"/>
<keyword evidence="1" id="KW-0812">Transmembrane</keyword>
<proteinExistence type="predicted"/>
<organism evidence="3">
    <name type="scientific">marine sediment metagenome</name>
    <dbReference type="NCBI Taxonomy" id="412755"/>
    <lineage>
        <taxon>unclassified sequences</taxon>
        <taxon>metagenomes</taxon>
        <taxon>ecological metagenomes</taxon>
    </lineage>
</organism>
<name>X1HH37_9ZZZZ</name>
<feature type="transmembrane region" description="Helical" evidence="1">
    <location>
        <begin position="12"/>
        <end position="30"/>
    </location>
</feature>
<dbReference type="EMBL" id="BARU01015891">
    <property type="protein sequence ID" value="GAH56385.1"/>
    <property type="molecule type" value="Genomic_DNA"/>
</dbReference>
<evidence type="ECO:0000259" key="2">
    <source>
        <dbReference type="Pfam" id="PF19830"/>
    </source>
</evidence>
<feature type="transmembrane region" description="Helical" evidence="1">
    <location>
        <begin position="42"/>
        <end position="63"/>
    </location>
</feature>
<reference evidence="3" key="1">
    <citation type="journal article" date="2014" name="Front. Microbiol.">
        <title>High frequency of phylogenetically diverse reductive dehalogenase-homologous genes in deep subseafloor sedimentary metagenomes.</title>
        <authorList>
            <person name="Kawai M."/>
            <person name="Futagami T."/>
            <person name="Toyoda A."/>
            <person name="Takaki Y."/>
            <person name="Nishi S."/>
            <person name="Hori S."/>
            <person name="Arai W."/>
            <person name="Tsubouchi T."/>
            <person name="Morono Y."/>
            <person name="Uchiyama I."/>
            <person name="Ito T."/>
            <person name="Fujiyama A."/>
            <person name="Inagaki F."/>
            <person name="Takami H."/>
        </authorList>
    </citation>
    <scope>NUCLEOTIDE SEQUENCE</scope>
    <source>
        <strain evidence="3">Expedition CK06-06</strain>
    </source>
</reference>
<dbReference type="InterPro" id="IPR046278">
    <property type="entry name" value="DUF6311"/>
</dbReference>
<sequence length="69" mass="7583">ILAAVSALVHPYLNAMLVAIACAYYLRETYVDRRLAVRSAAIRFAALLCITLLGFWLSGGLLVKGEFRP</sequence>
<protein>
    <recommendedName>
        <fullName evidence="2">DUF6311 domain-containing protein</fullName>
    </recommendedName>
</protein>
<evidence type="ECO:0000256" key="1">
    <source>
        <dbReference type="SAM" id="Phobius"/>
    </source>
</evidence>
<accession>X1HH37</accession>
<keyword evidence="1" id="KW-1133">Transmembrane helix</keyword>
<evidence type="ECO:0000313" key="3">
    <source>
        <dbReference type="EMBL" id="GAH56385.1"/>
    </source>
</evidence>
<comment type="caution">
    <text evidence="3">The sequence shown here is derived from an EMBL/GenBank/DDBJ whole genome shotgun (WGS) entry which is preliminary data.</text>
</comment>
<feature type="non-terminal residue" evidence="3">
    <location>
        <position position="69"/>
    </location>
</feature>
<feature type="non-terminal residue" evidence="3">
    <location>
        <position position="1"/>
    </location>
</feature>
<gene>
    <name evidence="3" type="ORF">S03H2_26957</name>
</gene>
<feature type="domain" description="DUF6311" evidence="2">
    <location>
        <begin position="1"/>
        <end position="63"/>
    </location>
</feature>
<keyword evidence="1" id="KW-0472">Membrane</keyword>